<evidence type="ECO:0000256" key="1">
    <source>
        <dbReference type="SAM" id="Phobius"/>
    </source>
</evidence>
<keyword evidence="5" id="KW-1185">Reference proteome</keyword>
<evidence type="ECO:0000259" key="3">
    <source>
        <dbReference type="PROSITE" id="PS50213"/>
    </source>
</evidence>
<feature type="domain" description="FAS1" evidence="3">
    <location>
        <begin position="29"/>
        <end position="159"/>
    </location>
</feature>
<dbReference type="PANTHER" id="PTHR10900">
    <property type="entry name" value="PERIOSTIN-RELATED"/>
    <property type="match status" value="1"/>
</dbReference>
<evidence type="ECO:0000313" key="5">
    <source>
        <dbReference type="Proteomes" id="UP001597541"/>
    </source>
</evidence>
<dbReference type="InterPro" id="IPR050904">
    <property type="entry name" value="Adhesion/Biosynth-related"/>
</dbReference>
<feature type="signal peptide" evidence="2">
    <location>
        <begin position="1"/>
        <end position="25"/>
    </location>
</feature>
<dbReference type="SMART" id="SM00554">
    <property type="entry name" value="FAS1"/>
    <property type="match status" value="1"/>
</dbReference>
<evidence type="ECO:0000256" key="2">
    <source>
        <dbReference type="SAM" id="SignalP"/>
    </source>
</evidence>
<protein>
    <submittedName>
        <fullName evidence="4">Fasciclin domain-containing protein</fullName>
    </submittedName>
</protein>
<dbReference type="PANTHER" id="PTHR10900:SF77">
    <property type="entry name" value="FI19380P1"/>
    <property type="match status" value="1"/>
</dbReference>
<comment type="caution">
    <text evidence="4">The sequence shown here is derived from an EMBL/GenBank/DDBJ whole genome shotgun (WGS) entry which is preliminary data.</text>
</comment>
<dbReference type="Proteomes" id="UP001597541">
    <property type="component" value="Unassembled WGS sequence"/>
</dbReference>
<keyword evidence="1" id="KW-0472">Membrane</keyword>
<dbReference type="InterPro" id="IPR036378">
    <property type="entry name" value="FAS1_dom_sf"/>
</dbReference>
<name>A0ABW5PAQ9_9BACL</name>
<reference evidence="5" key="1">
    <citation type="journal article" date="2019" name="Int. J. Syst. Evol. Microbiol.">
        <title>The Global Catalogue of Microorganisms (GCM) 10K type strain sequencing project: providing services to taxonomists for standard genome sequencing and annotation.</title>
        <authorList>
            <consortium name="The Broad Institute Genomics Platform"/>
            <consortium name="The Broad Institute Genome Sequencing Center for Infectious Disease"/>
            <person name="Wu L."/>
            <person name="Ma J."/>
        </authorList>
    </citation>
    <scope>NUCLEOTIDE SEQUENCE [LARGE SCALE GENOMIC DNA]</scope>
    <source>
        <strain evidence="5">KCTC 3950</strain>
    </source>
</reference>
<keyword evidence="2" id="KW-0732">Signal</keyword>
<keyword evidence="1" id="KW-0812">Transmembrane</keyword>
<dbReference type="NCBIfam" id="TIGR01167">
    <property type="entry name" value="LPXTG_anchor"/>
    <property type="match status" value="1"/>
</dbReference>
<organism evidence="4 5">
    <name type="scientific">Paenibacillus gansuensis</name>
    <dbReference type="NCBI Taxonomy" id="306542"/>
    <lineage>
        <taxon>Bacteria</taxon>
        <taxon>Bacillati</taxon>
        <taxon>Bacillota</taxon>
        <taxon>Bacilli</taxon>
        <taxon>Bacillales</taxon>
        <taxon>Paenibacillaceae</taxon>
        <taxon>Paenibacillus</taxon>
    </lineage>
</organism>
<dbReference type="InterPro" id="IPR000782">
    <property type="entry name" value="FAS1_domain"/>
</dbReference>
<dbReference type="Gene3D" id="2.30.180.10">
    <property type="entry name" value="FAS1 domain"/>
    <property type="match status" value="1"/>
</dbReference>
<feature type="chain" id="PRO_5045969447" evidence="2">
    <location>
        <begin position="26"/>
        <end position="206"/>
    </location>
</feature>
<evidence type="ECO:0000313" key="4">
    <source>
        <dbReference type="EMBL" id="MFD2611332.1"/>
    </source>
</evidence>
<accession>A0ABW5PAQ9</accession>
<gene>
    <name evidence="4" type="ORF">ACFSUF_02725</name>
</gene>
<dbReference type="EMBL" id="JBHUME010000002">
    <property type="protein sequence ID" value="MFD2611332.1"/>
    <property type="molecule type" value="Genomic_DNA"/>
</dbReference>
<dbReference type="PROSITE" id="PS50213">
    <property type="entry name" value="FAS1"/>
    <property type="match status" value="1"/>
</dbReference>
<dbReference type="SUPFAM" id="SSF82153">
    <property type="entry name" value="FAS1 domain"/>
    <property type="match status" value="1"/>
</dbReference>
<sequence>MAKVKWFAMVLALVMLVVPMSSVMAAEGDKDIVDTAVGAGTFNTLVAAVTKAGLAETLKGEGPYTVFAPTDEAFAALLKQLNVTADELLARKDLKDILLYHVVQGKVLSTDLKDGMEATTVNGKKVKISLDPVMANDSKVVTADIQASNGVIHVIDAVLLPPADEAAPVNPETGDSSTILYAYLAGFSALVLGIYAVARRKRGFQQ</sequence>
<feature type="transmembrane region" description="Helical" evidence="1">
    <location>
        <begin position="180"/>
        <end position="198"/>
    </location>
</feature>
<proteinExistence type="predicted"/>
<keyword evidence="1" id="KW-1133">Transmembrane helix</keyword>
<dbReference type="RefSeq" id="WP_377599847.1">
    <property type="nucleotide sequence ID" value="NZ_JBHUME010000002.1"/>
</dbReference>
<dbReference type="Pfam" id="PF02469">
    <property type="entry name" value="Fasciclin"/>
    <property type="match status" value="1"/>
</dbReference>